<evidence type="ECO:0000256" key="1">
    <source>
        <dbReference type="ARBA" id="ARBA00004251"/>
    </source>
</evidence>
<dbReference type="SUPFAM" id="SSF52047">
    <property type="entry name" value="RNI-like"/>
    <property type="match status" value="1"/>
</dbReference>
<dbReference type="InterPro" id="IPR032675">
    <property type="entry name" value="LRR_dom_sf"/>
</dbReference>
<dbReference type="PANTHER" id="PTHR48061:SF50">
    <property type="entry name" value="LEUCINE-RICH REPEAT-CONTAINING N-TERMINAL PLANT-TYPE DOMAIN-CONTAINING PROTEIN"/>
    <property type="match status" value="1"/>
</dbReference>
<dbReference type="STRING" id="3827.A0A3Q7YCW3"/>
<keyword evidence="13" id="KW-1185">Reference proteome</keyword>
<dbReference type="Proteomes" id="UP000087171">
    <property type="component" value="Chromosome Ca2"/>
</dbReference>
<keyword evidence="10" id="KW-0675">Receptor</keyword>
<dbReference type="InterPro" id="IPR013210">
    <property type="entry name" value="LRR_N_plant-typ"/>
</dbReference>
<dbReference type="Pfam" id="PF00560">
    <property type="entry name" value="LRR_1"/>
    <property type="match status" value="2"/>
</dbReference>
<dbReference type="PRINTS" id="PR00019">
    <property type="entry name" value="LEURICHRPT"/>
</dbReference>
<name>A0A3Q7YCW3_CICAR</name>
<keyword evidence="11" id="KW-0325">Glycoprotein</keyword>
<dbReference type="Pfam" id="PF13855">
    <property type="entry name" value="LRR_8"/>
    <property type="match status" value="2"/>
</dbReference>
<proteinExistence type="inferred from homology"/>
<dbReference type="RefSeq" id="XP_027187784.1">
    <property type="nucleotide sequence ID" value="XM_027331983.1"/>
</dbReference>
<gene>
    <name evidence="14 15" type="primary">LOC101493150</name>
</gene>
<comment type="similarity">
    <text evidence="2">Belongs to the RLP family.</text>
</comment>
<keyword evidence="5" id="KW-0812">Transmembrane</keyword>
<dbReference type="FunFam" id="3.80.10.10:FF:000470">
    <property type="entry name" value="LRR receptor-like serine/threonine-protein kinase RPK2"/>
    <property type="match status" value="1"/>
</dbReference>
<evidence type="ECO:0000256" key="3">
    <source>
        <dbReference type="ARBA" id="ARBA00022475"/>
    </source>
</evidence>
<evidence type="ECO:0000256" key="4">
    <source>
        <dbReference type="ARBA" id="ARBA00022614"/>
    </source>
</evidence>
<dbReference type="Pfam" id="PF08263">
    <property type="entry name" value="LRRNT_2"/>
    <property type="match status" value="1"/>
</dbReference>
<evidence type="ECO:0000256" key="9">
    <source>
        <dbReference type="ARBA" id="ARBA00023136"/>
    </source>
</evidence>
<dbReference type="PANTHER" id="PTHR48061">
    <property type="entry name" value="LEUCINE-RICH REPEAT RECEPTOR PROTEIN KINASE EMS1-LIKE-RELATED"/>
    <property type="match status" value="1"/>
</dbReference>
<dbReference type="InterPro" id="IPR003591">
    <property type="entry name" value="Leu-rich_rpt_typical-subtyp"/>
</dbReference>
<keyword evidence="8" id="KW-1133">Transmembrane helix</keyword>
<evidence type="ECO:0000256" key="5">
    <source>
        <dbReference type="ARBA" id="ARBA00022692"/>
    </source>
</evidence>
<evidence type="ECO:0000313" key="13">
    <source>
        <dbReference type="Proteomes" id="UP000087171"/>
    </source>
</evidence>
<comment type="subcellular location">
    <subcellularLocation>
        <location evidence="1">Cell membrane</location>
        <topology evidence="1">Single-pass type I membrane protein</topology>
    </subcellularLocation>
</comment>
<dbReference type="AlphaFoldDB" id="A0A3Q7YCW3"/>
<feature type="domain" description="Leucine-rich repeat-containing N-terminal plant-type" evidence="12">
    <location>
        <begin position="34"/>
        <end position="86"/>
    </location>
</feature>
<dbReference type="RefSeq" id="XP_027187785.1">
    <property type="nucleotide sequence ID" value="XM_027331984.1"/>
</dbReference>
<keyword evidence="6" id="KW-0732">Signal</keyword>
<keyword evidence="4" id="KW-0433">Leucine-rich repeat</keyword>
<dbReference type="GO" id="GO:0005886">
    <property type="term" value="C:plasma membrane"/>
    <property type="evidence" value="ECO:0007669"/>
    <property type="project" value="UniProtKB-SubCell"/>
</dbReference>
<evidence type="ECO:0000256" key="2">
    <source>
        <dbReference type="ARBA" id="ARBA00009592"/>
    </source>
</evidence>
<evidence type="ECO:0000256" key="6">
    <source>
        <dbReference type="ARBA" id="ARBA00022729"/>
    </source>
</evidence>
<dbReference type="OrthoDB" id="1305316at2759"/>
<dbReference type="InterPro" id="IPR001611">
    <property type="entry name" value="Leu-rich_rpt"/>
</dbReference>
<accession>A0A3Q7YCW3</accession>
<dbReference type="KEGG" id="cam:101493150"/>
<evidence type="ECO:0000313" key="14">
    <source>
        <dbReference type="RefSeq" id="XP_027187784.1"/>
    </source>
</evidence>
<evidence type="ECO:0000256" key="8">
    <source>
        <dbReference type="ARBA" id="ARBA00022989"/>
    </source>
</evidence>
<evidence type="ECO:0000259" key="12">
    <source>
        <dbReference type="Pfam" id="PF08263"/>
    </source>
</evidence>
<evidence type="ECO:0000256" key="7">
    <source>
        <dbReference type="ARBA" id="ARBA00022737"/>
    </source>
</evidence>
<dbReference type="FunFam" id="3.80.10.10:FF:000111">
    <property type="entry name" value="LRR receptor-like serine/threonine-protein kinase ERECTA"/>
    <property type="match status" value="1"/>
</dbReference>
<reference evidence="14 15" key="2">
    <citation type="submission" date="2025-04" db="UniProtKB">
        <authorList>
            <consortium name="RefSeq"/>
        </authorList>
    </citation>
    <scope>IDENTIFICATION</scope>
    <source>
        <tissue evidence="14 15">Etiolated seedlings</tissue>
    </source>
</reference>
<dbReference type="Gene3D" id="3.80.10.10">
    <property type="entry name" value="Ribonuclease Inhibitor"/>
    <property type="match status" value="3"/>
</dbReference>
<protein>
    <submittedName>
        <fullName evidence="14">Receptor-like protein 9DC3 isoform X1</fullName>
    </submittedName>
    <submittedName>
        <fullName evidence="15">Receptor-like protein 9DC3 isoform X2</fullName>
    </submittedName>
</protein>
<dbReference type="PROSITE" id="PS51450">
    <property type="entry name" value="LRR"/>
    <property type="match status" value="1"/>
</dbReference>
<evidence type="ECO:0000313" key="15">
    <source>
        <dbReference type="RefSeq" id="XP_027187785.1"/>
    </source>
</evidence>
<dbReference type="SMART" id="SM00369">
    <property type="entry name" value="LRR_TYP"/>
    <property type="match status" value="4"/>
</dbReference>
<evidence type="ECO:0000256" key="11">
    <source>
        <dbReference type="ARBA" id="ARBA00023180"/>
    </source>
</evidence>
<reference evidence="13" key="1">
    <citation type="journal article" date="2013" name="Nat. Biotechnol.">
        <title>Draft genome sequence of chickpea (Cicer arietinum) provides a resource for trait improvement.</title>
        <authorList>
            <person name="Varshney R.K."/>
            <person name="Song C."/>
            <person name="Saxena R.K."/>
            <person name="Azam S."/>
            <person name="Yu S."/>
            <person name="Sharpe A.G."/>
            <person name="Cannon S."/>
            <person name="Baek J."/>
            <person name="Rosen B.D."/>
            <person name="Tar'an B."/>
            <person name="Millan T."/>
            <person name="Zhang X."/>
            <person name="Ramsay L.D."/>
            <person name="Iwata A."/>
            <person name="Wang Y."/>
            <person name="Nelson W."/>
            <person name="Farmer A.D."/>
            <person name="Gaur P.M."/>
            <person name="Soderlund C."/>
            <person name="Penmetsa R.V."/>
            <person name="Xu C."/>
            <person name="Bharti A.K."/>
            <person name="He W."/>
            <person name="Winter P."/>
            <person name="Zhao S."/>
            <person name="Hane J.K."/>
            <person name="Carrasquilla-Garcia N."/>
            <person name="Condie J.A."/>
            <person name="Upadhyaya H.D."/>
            <person name="Luo M.C."/>
            <person name="Thudi M."/>
            <person name="Gowda C.L."/>
            <person name="Singh N.P."/>
            <person name="Lichtenzveig J."/>
            <person name="Gali K.K."/>
            <person name="Rubio J."/>
            <person name="Nadarajan N."/>
            <person name="Dolezel J."/>
            <person name="Bansal K.C."/>
            <person name="Xu X."/>
            <person name="Edwards D."/>
            <person name="Zhang G."/>
            <person name="Kahl G."/>
            <person name="Gil J."/>
            <person name="Singh K.B."/>
            <person name="Datta S.K."/>
            <person name="Jackson S.A."/>
            <person name="Wang J."/>
            <person name="Cook D.R."/>
        </authorList>
    </citation>
    <scope>NUCLEOTIDE SEQUENCE [LARGE SCALE GENOMIC DNA]</scope>
    <source>
        <strain evidence="13">cv. CDC Frontier</strain>
    </source>
</reference>
<organism evidence="13 15">
    <name type="scientific">Cicer arietinum</name>
    <name type="common">Chickpea</name>
    <name type="synonym">Garbanzo</name>
    <dbReference type="NCBI Taxonomy" id="3827"/>
    <lineage>
        <taxon>Eukaryota</taxon>
        <taxon>Viridiplantae</taxon>
        <taxon>Streptophyta</taxon>
        <taxon>Embryophyta</taxon>
        <taxon>Tracheophyta</taxon>
        <taxon>Spermatophyta</taxon>
        <taxon>Magnoliopsida</taxon>
        <taxon>eudicotyledons</taxon>
        <taxon>Gunneridae</taxon>
        <taxon>Pentapetalae</taxon>
        <taxon>rosids</taxon>
        <taxon>fabids</taxon>
        <taxon>Fabales</taxon>
        <taxon>Fabaceae</taxon>
        <taxon>Papilionoideae</taxon>
        <taxon>50 kb inversion clade</taxon>
        <taxon>NPAAA clade</taxon>
        <taxon>Hologalegina</taxon>
        <taxon>IRL clade</taxon>
        <taxon>Cicereae</taxon>
        <taxon>Cicer</taxon>
    </lineage>
</organism>
<evidence type="ECO:0000256" key="10">
    <source>
        <dbReference type="ARBA" id="ARBA00023170"/>
    </source>
</evidence>
<dbReference type="InterPro" id="IPR046956">
    <property type="entry name" value="RLP23-like"/>
</dbReference>
<keyword evidence="9" id="KW-0472">Membrane</keyword>
<sequence length="591" mass="66051">MGSFFVLLPYLTFELFLLLLLTHFTSYTFSLCNHHDKFALLQFKNSLAINTSSKPDIWYVCSSFSFKTESWTNNTDCCEWDGVMCNPVSGHVISLDLSCNNLKGVLHPNSTIFQLNNLQQLNLAFNDFSGSLMHAEIGNLVSLTHLNLSNTGISGNIPYTISYLSKLVSLDLSNNGYMSLKLDPFTWKKLIHNATNLRELHLEDVNMTSIRESSLLLLKNLSSSLVSLNLASTELQGNLSSDLFYLPNLKVLDLSYNYYLGGQLPKTNWTSPLRYLDLSSTTLSGEIPYSIGQLKYLTQLVLSYCNFDGLVPPSLWNLTKLKYLDLSYNNLEGEISNVFGPLPTSCIKNFQGMKNLNVTQTGLQYMMGNYKNYNESVVVIMKGFFMNLTRILTSFTTIDLSNNMFEGEIPEVIGELNSLIGLNLSNNGITGTIPKSLGNLINLEWLDLSRNHLTGEIPESLSNLTFLCFLNLSQNQLEGIIPTGKQFDTFGNVSYEGNAMLCGLPLSKSCKNDKYQLPQSTSNDEEETGFGFGWKSVAIGYGCGAVFGVLLGYNVFLTGKPRCLATFIENMFRIRLKRTHYRAGANHRGIN</sequence>
<keyword evidence="7" id="KW-0677">Repeat</keyword>
<keyword evidence="3" id="KW-1003">Cell membrane</keyword>
<dbReference type="GO" id="GO:0051606">
    <property type="term" value="P:detection of stimulus"/>
    <property type="evidence" value="ECO:0007669"/>
    <property type="project" value="UniProtKB-ARBA"/>
</dbReference>